<reference evidence="2 3" key="1">
    <citation type="submission" date="2018-06" db="EMBL/GenBank/DDBJ databases">
        <authorList>
            <consortium name="Pathogen Informatics"/>
            <person name="Doyle S."/>
        </authorList>
    </citation>
    <scope>NUCLEOTIDE SEQUENCE [LARGE SCALE GENOMIC DNA]</scope>
    <source>
        <strain evidence="2 3">NCTC12157</strain>
    </source>
</reference>
<dbReference type="Pfam" id="PF00496">
    <property type="entry name" value="SBP_bac_5"/>
    <property type="match status" value="1"/>
</dbReference>
<dbReference type="GO" id="GO:1904680">
    <property type="term" value="F:peptide transmembrane transporter activity"/>
    <property type="evidence" value="ECO:0007669"/>
    <property type="project" value="TreeGrafter"/>
</dbReference>
<feature type="domain" description="Solute-binding protein family 5" evidence="1">
    <location>
        <begin position="38"/>
        <end position="266"/>
    </location>
</feature>
<dbReference type="GO" id="GO:0015833">
    <property type="term" value="P:peptide transport"/>
    <property type="evidence" value="ECO:0007669"/>
    <property type="project" value="TreeGrafter"/>
</dbReference>
<dbReference type="Gene3D" id="3.40.190.10">
    <property type="entry name" value="Periplasmic binding protein-like II"/>
    <property type="match status" value="1"/>
</dbReference>
<dbReference type="AlphaFoldDB" id="A0A377TGR1"/>
<evidence type="ECO:0000313" key="3">
    <source>
        <dbReference type="Proteomes" id="UP000254304"/>
    </source>
</evidence>
<accession>A0A377TGR1</accession>
<proteinExistence type="predicted"/>
<organism evidence="2 3">
    <name type="scientific">Ewingella americana</name>
    <dbReference type="NCBI Taxonomy" id="41202"/>
    <lineage>
        <taxon>Bacteria</taxon>
        <taxon>Pseudomonadati</taxon>
        <taxon>Pseudomonadota</taxon>
        <taxon>Gammaproteobacteria</taxon>
        <taxon>Enterobacterales</taxon>
        <taxon>Yersiniaceae</taxon>
        <taxon>Ewingella</taxon>
    </lineage>
</organism>
<evidence type="ECO:0000313" key="2">
    <source>
        <dbReference type="EMBL" id="STS10400.1"/>
    </source>
</evidence>
<dbReference type="PANTHER" id="PTHR30290">
    <property type="entry name" value="PERIPLASMIC BINDING COMPONENT OF ABC TRANSPORTER"/>
    <property type="match status" value="1"/>
</dbReference>
<dbReference type="Gene3D" id="3.90.76.10">
    <property type="entry name" value="Dipeptide-binding Protein, Domain 1"/>
    <property type="match status" value="1"/>
</dbReference>
<name>A0A377TGR1_9GAMM</name>
<dbReference type="EMBL" id="UGGO01000002">
    <property type="protein sequence ID" value="STS10400.1"/>
    <property type="molecule type" value="Genomic_DNA"/>
</dbReference>
<evidence type="ECO:0000259" key="1">
    <source>
        <dbReference type="Pfam" id="PF00496"/>
    </source>
</evidence>
<dbReference type="InterPro" id="IPR000914">
    <property type="entry name" value="SBP_5_dom"/>
</dbReference>
<dbReference type="Proteomes" id="UP000254304">
    <property type="component" value="Unassembled WGS sequence"/>
</dbReference>
<dbReference type="InterPro" id="IPR039424">
    <property type="entry name" value="SBP_5"/>
</dbReference>
<dbReference type="SUPFAM" id="SSF53850">
    <property type="entry name" value="Periplasmic binding protein-like II"/>
    <property type="match status" value="1"/>
</dbReference>
<sequence>METEPNTFNPQLNGQSKAELILRVAYESLLARKPDGSYIPWLAKGYSLSDDGKTYTFTLRPDVTFSDGKKFDANAVAENFRHAQDPAYCAGSSLCAIASRIESVTTPDENTVVITLKQVYAPFLSFAAGLKLLSPASWSSPQLKAGGPDLAGTGPFILKRYEKGQQVEYVKNPAYNWASANASHQGPAYLDSVTYRFLPESSVRTGALLSGQVDVIEGISGNDAGEFKDNPDFTYQHALNTGTPYSLFLNVTYGPTQEVKVRQALLQGWILGRFCNLSIAASARGCGVLPRRWTRCMTTASTANMAIIRSSPTHCWMNPAGKLAMARAFAAKTAKG</sequence>
<dbReference type="Gene3D" id="3.10.105.10">
    <property type="entry name" value="Dipeptide-binding Protein, Domain 3"/>
    <property type="match status" value="1"/>
</dbReference>
<gene>
    <name evidence="2" type="primary">nikA_2</name>
    <name evidence="2" type="ORF">NCTC12157_04999</name>
</gene>
<protein>
    <submittedName>
        <fullName evidence="2">Nickel-binding periplasmic protein</fullName>
    </submittedName>
</protein>